<name>A0A8S5T7D6_9CAUD</name>
<accession>A0A8S5T7D6</accession>
<reference evidence="1" key="1">
    <citation type="journal article" date="2021" name="Proc. Natl. Acad. Sci. U.S.A.">
        <title>A Catalog of Tens of Thousands of Viruses from Human Metagenomes Reveals Hidden Associations with Chronic Diseases.</title>
        <authorList>
            <person name="Tisza M.J."/>
            <person name="Buck C.B."/>
        </authorList>
    </citation>
    <scope>NUCLEOTIDE SEQUENCE</scope>
    <source>
        <strain evidence="1">Ct3fB6</strain>
    </source>
</reference>
<evidence type="ECO:0000313" key="1">
    <source>
        <dbReference type="EMBL" id="DAF59253.1"/>
    </source>
</evidence>
<dbReference type="EMBL" id="BK032766">
    <property type="protein sequence ID" value="DAF59253.1"/>
    <property type="molecule type" value="Genomic_DNA"/>
</dbReference>
<organism evidence="1">
    <name type="scientific">Siphoviridae sp. ct3fB6</name>
    <dbReference type="NCBI Taxonomy" id="2827770"/>
    <lineage>
        <taxon>Viruses</taxon>
        <taxon>Duplodnaviria</taxon>
        <taxon>Heunggongvirae</taxon>
        <taxon>Uroviricota</taxon>
        <taxon>Caudoviricetes</taxon>
    </lineage>
</organism>
<sequence length="49" mass="5549">MAKKTTQVQKSDCRTCRNGGEENNFICYCSVLKVGRAIGIRICSYYIAR</sequence>
<proteinExistence type="predicted"/>
<protein>
    <submittedName>
        <fullName evidence="1">Uncharacterized protein</fullName>
    </submittedName>
</protein>